<sequence>MDRTMVDAASGEPKWIKPQRYQGTSRVVNKVGAFDNVRLENQLTELTSLVRQLVIEQHQQIAQRETKTKSTKCIGALGGEYQYGRKPHSNRQFDNQQFWRQPYQPNLNQARHTTSRFRPVGTMPSPSQGNYQQQGPRYQALAFCQQLQQQRPQ</sequence>
<dbReference type="EMBL" id="QJKJ01004502">
    <property type="protein sequence ID" value="RDX93901.1"/>
    <property type="molecule type" value="Genomic_DNA"/>
</dbReference>
<dbReference type="Proteomes" id="UP000257109">
    <property type="component" value="Unassembled WGS sequence"/>
</dbReference>
<accession>A0A371GTP0</accession>
<feature type="compositionally biased region" description="Polar residues" evidence="1">
    <location>
        <begin position="124"/>
        <end position="135"/>
    </location>
</feature>
<reference evidence="2" key="1">
    <citation type="submission" date="2018-05" db="EMBL/GenBank/DDBJ databases">
        <title>Draft genome of Mucuna pruriens seed.</title>
        <authorList>
            <person name="Nnadi N.E."/>
            <person name="Vos R."/>
            <person name="Hasami M.H."/>
            <person name="Devisetty U.K."/>
            <person name="Aguiy J.C."/>
        </authorList>
    </citation>
    <scope>NUCLEOTIDE SEQUENCE [LARGE SCALE GENOMIC DNA]</scope>
    <source>
        <strain evidence="2">JCA_2017</strain>
    </source>
</reference>
<proteinExistence type="predicted"/>
<evidence type="ECO:0000256" key="1">
    <source>
        <dbReference type="SAM" id="MobiDB-lite"/>
    </source>
</evidence>
<organism evidence="2 3">
    <name type="scientific">Mucuna pruriens</name>
    <name type="common">Velvet bean</name>
    <name type="synonym">Dolichos pruriens</name>
    <dbReference type="NCBI Taxonomy" id="157652"/>
    <lineage>
        <taxon>Eukaryota</taxon>
        <taxon>Viridiplantae</taxon>
        <taxon>Streptophyta</taxon>
        <taxon>Embryophyta</taxon>
        <taxon>Tracheophyta</taxon>
        <taxon>Spermatophyta</taxon>
        <taxon>Magnoliopsida</taxon>
        <taxon>eudicotyledons</taxon>
        <taxon>Gunneridae</taxon>
        <taxon>Pentapetalae</taxon>
        <taxon>rosids</taxon>
        <taxon>fabids</taxon>
        <taxon>Fabales</taxon>
        <taxon>Fabaceae</taxon>
        <taxon>Papilionoideae</taxon>
        <taxon>50 kb inversion clade</taxon>
        <taxon>NPAAA clade</taxon>
        <taxon>indigoferoid/millettioid clade</taxon>
        <taxon>Phaseoleae</taxon>
        <taxon>Mucuna</taxon>
    </lineage>
</organism>
<evidence type="ECO:0000313" key="2">
    <source>
        <dbReference type="EMBL" id="RDX93901.1"/>
    </source>
</evidence>
<comment type="caution">
    <text evidence="2">The sequence shown here is derived from an EMBL/GenBank/DDBJ whole genome shotgun (WGS) entry which is preliminary data.</text>
</comment>
<keyword evidence="3" id="KW-1185">Reference proteome</keyword>
<protein>
    <submittedName>
        <fullName evidence="2">Uncharacterized protein</fullName>
    </submittedName>
</protein>
<dbReference type="AlphaFoldDB" id="A0A371GTP0"/>
<name>A0A371GTP0_MUCPR</name>
<evidence type="ECO:0000313" key="3">
    <source>
        <dbReference type="Proteomes" id="UP000257109"/>
    </source>
</evidence>
<feature type="non-terminal residue" evidence="2">
    <location>
        <position position="1"/>
    </location>
</feature>
<feature type="region of interest" description="Disordered" evidence="1">
    <location>
        <begin position="116"/>
        <end position="135"/>
    </location>
</feature>
<gene>
    <name evidence="2" type="ORF">CR513_23768</name>
</gene>